<keyword evidence="1" id="KW-0472">Membrane</keyword>
<evidence type="ECO:0000256" key="1">
    <source>
        <dbReference type="SAM" id="Phobius"/>
    </source>
</evidence>
<evidence type="ECO:0000313" key="2">
    <source>
        <dbReference type="EMBL" id="CAF0961239.1"/>
    </source>
</evidence>
<dbReference type="AlphaFoldDB" id="A0A815HBN9"/>
<dbReference type="Proteomes" id="UP000663854">
    <property type="component" value="Unassembled WGS sequence"/>
</dbReference>
<proteinExistence type="predicted"/>
<keyword evidence="4" id="KW-1185">Reference proteome</keyword>
<organism evidence="3 4">
    <name type="scientific">Rotaria sordida</name>
    <dbReference type="NCBI Taxonomy" id="392033"/>
    <lineage>
        <taxon>Eukaryota</taxon>
        <taxon>Metazoa</taxon>
        <taxon>Spiralia</taxon>
        <taxon>Gnathifera</taxon>
        <taxon>Rotifera</taxon>
        <taxon>Eurotatoria</taxon>
        <taxon>Bdelloidea</taxon>
        <taxon>Philodinida</taxon>
        <taxon>Philodinidae</taxon>
        <taxon>Rotaria</taxon>
    </lineage>
</organism>
<dbReference type="Proteomes" id="UP000663870">
    <property type="component" value="Unassembled WGS sequence"/>
</dbReference>
<accession>A0A815HBN9</accession>
<dbReference type="EMBL" id="CAJNOH010000238">
    <property type="protein sequence ID" value="CAF0961239.1"/>
    <property type="molecule type" value="Genomic_DNA"/>
</dbReference>
<keyword evidence="1" id="KW-1133">Transmembrane helix</keyword>
<name>A0A815HBN9_9BILA</name>
<keyword evidence="1" id="KW-0812">Transmembrane</keyword>
<feature type="transmembrane region" description="Helical" evidence="1">
    <location>
        <begin position="127"/>
        <end position="151"/>
    </location>
</feature>
<comment type="caution">
    <text evidence="3">The sequence shown here is derived from an EMBL/GenBank/DDBJ whole genome shotgun (WGS) entry which is preliminary data.</text>
</comment>
<reference evidence="3" key="1">
    <citation type="submission" date="2021-02" db="EMBL/GenBank/DDBJ databases">
        <authorList>
            <person name="Nowell W R."/>
        </authorList>
    </citation>
    <scope>NUCLEOTIDE SEQUENCE</scope>
</reference>
<protein>
    <submittedName>
        <fullName evidence="3">Uncharacterized protein</fullName>
    </submittedName>
</protein>
<sequence>MFILSNALPSWGVLKVDGKTLAEGGLWQDCGYIGTWTCVFRGFSCSGLPSPLMGECIKLIMTRVFIILACLVSAFGATNLLQVARSGGNNPQYIMSSKVCAAVSVLCGILSISLGISWALYGGVATLGAAAALGIVATVLSLFSTVVAFMIR</sequence>
<feature type="transmembrane region" description="Helical" evidence="1">
    <location>
        <begin position="60"/>
        <end position="78"/>
    </location>
</feature>
<evidence type="ECO:0000313" key="3">
    <source>
        <dbReference type="EMBL" id="CAF1350035.1"/>
    </source>
</evidence>
<evidence type="ECO:0000313" key="4">
    <source>
        <dbReference type="Proteomes" id="UP000663870"/>
    </source>
</evidence>
<gene>
    <name evidence="3" type="ORF">JXQ802_LOCUS32040</name>
    <name evidence="2" type="ORF">PYM288_LOCUS12638</name>
</gene>
<feature type="transmembrane region" description="Helical" evidence="1">
    <location>
        <begin position="99"/>
        <end position="121"/>
    </location>
</feature>
<dbReference type="EMBL" id="CAJNOL010001390">
    <property type="protein sequence ID" value="CAF1350035.1"/>
    <property type="molecule type" value="Genomic_DNA"/>
</dbReference>